<name>A0A376BYU0_9FLAO</name>
<proteinExistence type="predicted"/>
<dbReference type="Proteomes" id="UP000255515">
    <property type="component" value="Unassembled WGS sequence"/>
</dbReference>
<reference evidence="1 2" key="1">
    <citation type="submission" date="2018-06" db="EMBL/GenBank/DDBJ databases">
        <authorList>
            <consortium name="Pathogen Informatics"/>
            <person name="Doyle S."/>
        </authorList>
    </citation>
    <scope>NUCLEOTIDE SEQUENCE [LARGE SCALE GENOMIC DNA]</scope>
    <source>
        <strain evidence="1 2">NCTC11661</strain>
    </source>
</reference>
<sequence length="140" mass="16793">MGKISNDVNLRFCIWDYEDITHEDITNLLGIKPYKIYVKGEKMNPKFNRVSKSNAWILGTPYENKDDFNNQMDKILDVLEPKIFVLKELSERYYCEFSCAIFLNNREESTPWIHLSKRYNDFIRKVNVEFDIDIYYPSLD</sequence>
<evidence type="ECO:0008006" key="3">
    <source>
        <dbReference type="Google" id="ProtNLM"/>
    </source>
</evidence>
<evidence type="ECO:0000313" key="2">
    <source>
        <dbReference type="Proteomes" id="UP000255515"/>
    </source>
</evidence>
<dbReference type="EMBL" id="UFTJ01000001">
    <property type="protein sequence ID" value="SSZ46838.1"/>
    <property type="molecule type" value="Genomic_DNA"/>
</dbReference>
<evidence type="ECO:0000313" key="1">
    <source>
        <dbReference type="EMBL" id="SSZ46838.1"/>
    </source>
</evidence>
<protein>
    <recommendedName>
        <fullName evidence="3">DUF4279 domain-containing protein</fullName>
    </recommendedName>
</protein>
<gene>
    <name evidence="1" type="ORF">NCTC11661_00495</name>
</gene>
<organism evidence="1 2">
    <name type="scientific">Bergeyella zoohelcum</name>
    <dbReference type="NCBI Taxonomy" id="1015"/>
    <lineage>
        <taxon>Bacteria</taxon>
        <taxon>Pseudomonadati</taxon>
        <taxon>Bacteroidota</taxon>
        <taxon>Flavobacteriia</taxon>
        <taxon>Flavobacteriales</taxon>
        <taxon>Weeksellaceae</taxon>
        <taxon>Bergeyella</taxon>
    </lineage>
</organism>
<dbReference type="RefSeq" id="WP_002662253.1">
    <property type="nucleotide sequence ID" value="NZ_UFTJ01000001.1"/>
</dbReference>
<dbReference type="Pfam" id="PF14106">
    <property type="entry name" value="DUF4279"/>
    <property type="match status" value="1"/>
</dbReference>
<accession>A0A376BYU0</accession>
<dbReference type="AlphaFoldDB" id="A0A376BYU0"/>
<dbReference type="InterPro" id="IPR025459">
    <property type="entry name" value="DUF4279"/>
</dbReference>